<proteinExistence type="predicted"/>
<dbReference type="Gene3D" id="3.60.15.10">
    <property type="entry name" value="Ribonuclease Z/Hydroxyacylglutathione hydrolase-like"/>
    <property type="match status" value="1"/>
</dbReference>
<dbReference type="RefSeq" id="WP_380073549.1">
    <property type="nucleotide sequence ID" value="NZ_JBHRTO010000001.1"/>
</dbReference>
<dbReference type="Pfam" id="PF12706">
    <property type="entry name" value="Lactamase_B_2"/>
    <property type="match status" value="1"/>
</dbReference>
<feature type="domain" description="Metallo-beta-lactamase" evidence="1">
    <location>
        <begin position="21"/>
        <end position="210"/>
    </location>
</feature>
<sequence length="267" mass="29397">MWGTRGGLSVSGPQFQEFGGNTTCMEMRCGDHVIMFDAGSGALGAGHALAAAGCKDLTLYFTHTHYDHIGGLPFFKPMYCNQSSLKLWSGHMGTEMTTRQMLKEFMRKPFFPIGPDYCSAGIDARDFTVGDVLTPYPGVTIQTGMLNHPGNAVGYRVEFAGRSIAIITDTEHEDGVLDETVLRLIENVDLFVYDATFLDEEMPNFKGFGHSTWQHGVRLAQAAGAKQVGFIHHSFNRTDDELTQIEQAAKRIFPGAFCGRDLQVIDV</sequence>
<reference evidence="3" key="1">
    <citation type="journal article" date="2019" name="Int. J. Syst. Evol. Microbiol.">
        <title>The Global Catalogue of Microorganisms (GCM) 10K type strain sequencing project: providing services to taxonomists for standard genome sequencing and annotation.</title>
        <authorList>
            <consortium name="The Broad Institute Genomics Platform"/>
            <consortium name="The Broad Institute Genome Sequencing Center for Infectious Disease"/>
            <person name="Wu L."/>
            <person name="Ma J."/>
        </authorList>
    </citation>
    <scope>NUCLEOTIDE SEQUENCE [LARGE SCALE GENOMIC DNA]</scope>
    <source>
        <strain evidence="3">KCTC 52039</strain>
    </source>
</reference>
<dbReference type="SMART" id="SM00849">
    <property type="entry name" value="Lactamase_B"/>
    <property type="match status" value="1"/>
</dbReference>
<dbReference type="SUPFAM" id="SSF56281">
    <property type="entry name" value="Metallo-hydrolase/oxidoreductase"/>
    <property type="match status" value="1"/>
</dbReference>
<evidence type="ECO:0000259" key="1">
    <source>
        <dbReference type="SMART" id="SM00849"/>
    </source>
</evidence>
<dbReference type="CDD" id="cd07715">
    <property type="entry name" value="TaR3-like_MBL-fold"/>
    <property type="match status" value="1"/>
</dbReference>
<name>A0ABV7IZN2_9RHOB</name>
<evidence type="ECO:0000313" key="3">
    <source>
        <dbReference type="Proteomes" id="UP001595547"/>
    </source>
</evidence>
<dbReference type="PANTHER" id="PTHR46018:SF2">
    <property type="entry name" value="ZINC PHOSPHODIESTERASE ELAC PROTEIN 1"/>
    <property type="match status" value="1"/>
</dbReference>
<keyword evidence="3" id="KW-1185">Reference proteome</keyword>
<dbReference type="EMBL" id="JBHRTO010000001">
    <property type="protein sequence ID" value="MFC3181969.1"/>
    <property type="molecule type" value="Genomic_DNA"/>
</dbReference>
<dbReference type="Proteomes" id="UP001595547">
    <property type="component" value="Unassembled WGS sequence"/>
</dbReference>
<dbReference type="PANTHER" id="PTHR46018">
    <property type="entry name" value="ZINC PHOSPHODIESTERASE ELAC PROTEIN 1"/>
    <property type="match status" value="1"/>
</dbReference>
<gene>
    <name evidence="2" type="ORF">ACFOGH_13280</name>
</gene>
<evidence type="ECO:0000313" key="2">
    <source>
        <dbReference type="EMBL" id="MFC3181969.1"/>
    </source>
</evidence>
<protein>
    <submittedName>
        <fullName evidence="2">MBL fold metallo-hydrolase</fullName>
    </submittedName>
</protein>
<dbReference type="InterPro" id="IPR001279">
    <property type="entry name" value="Metallo-B-lactamas"/>
</dbReference>
<organism evidence="2 3">
    <name type="scientific">Cypionkella sinensis</name>
    <dbReference type="NCBI Taxonomy" id="1756043"/>
    <lineage>
        <taxon>Bacteria</taxon>
        <taxon>Pseudomonadati</taxon>
        <taxon>Pseudomonadota</taxon>
        <taxon>Alphaproteobacteria</taxon>
        <taxon>Rhodobacterales</taxon>
        <taxon>Paracoccaceae</taxon>
        <taxon>Cypionkella</taxon>
    </lineage>
</organism>
<dbReference type="InterPro" id="IPR036866">
    <property type="entry name" value="RibonucZ/Hydroxyglut_hydro"/>
</dbReference>
<comment type="caution">
    <text evidence="2">The sequence shown here is derived from an EMBL/GenBank/DDBJ whole genome shotgun (WGS) entry which is preliminary data.</text>
</comment>
<accession>A0ABV7IZN2</accession>